<keyword evidence="3" id="KW-1185">Reference proteome</keyword>
<keyword evidence="1" id="KW-0732">Signal</keyword>
<accession>A0AAU9FCL9</accession>
<sequence>MKLFFTLILCIWMQLASSVTYDDWKRALEIDAMIKAELENIKGFVYGNAEYKGWHSYLIEALAMGLEHNQKKLANLQSYQKYNSTRLDLENQLWRLCNDLQLKIRGFCYKFYRTLRDDAVRTLKQSNADKASIINKIQHIKCDKMQKGKEEDYA</sequence>
<evidence type="ECO:0000313" key="3">
    <source>
        <dbReference type="Proteomes" id="UP001500889"/>
    </source>
</evidence>
<name>A0AAU9FCL9_DROMD</name>
<reference evidence="2 3" key="1">
    <citation type="submission" date="2024-02" db="EMBL/GenBank/DDBJ databases">
        <title>A chromosome-level genome assembly of Drosophila madeirensis, a fruit fly species endemic to Madeira island.</title>
        <authorList>
            <person name="Tomihara K."/>
            <person name="Llopart A."/>
            <person name="Yamamoto D."/>
        </authorList>
    </citation>
    <scope>NUCLEOTIDE SEQUENCE [LARGE SCALE GENOMIC DNA]</scope>
    <source>
        <strain evidence="2 3">RF1</strain>
    </source>
</reference>
<dbReference type="Proteomes" id="UP001500889">
    <property type="component" value="Chromosome U"/>
</dbReference>
<proteinExistence type="predicted"/>
<feature type="signal peptide" evidence="1">
    <location>
        <begin position="1"/>
        <end position="18"/>
    </location>
</feature>
<evidence type="ECO:0000313" key="2">
    <source>
        <dbReference type="EMBL" id="BFF93400.1"/>
    </source>
</evidence>
<dbReference type="EMBL" id="AP029264">
    <property type="protein sequence ID" value="BFF93400.1"/>
    <property type="molecule type" value="Genomic_DNA"/>
</dbReference>
<dbReference type="AlphaFoldDB" id="A0AAU9FCL9"/>
<gene>
    <name evidence="2" type="ORF">DMAD_11260</name>
</gene>
<protein>
    <submittedName>
        <fullName evidence="2">Uncharacterized protein</fullName>
    </submittedName>
</protein>
<feature type="chain" id="PRO_5043594336" evidence="1">
    <location>
        <begin position="19"/>
        <end position="154"/>
    </location>
</feature>
<organism evidence="2 3">
    <name type="scientific">Drosophila madeirensis</name>
    <name type="common">Fruit fly</name>
    <dbReference type="NCBI Taxonomy" id="30013"/>
    <lineage>
        <taxon>Eukaryota</taxon>
        <taxon>Metazoa</taxon>
        <taxon>Ecdysozoa</taxon>
        <taxon>Arthropoda</taxon>
        <taxon>Hexapoda</taxon>
        <taxon>Insecta</taxon>
        <taxon>Pterygota</taxon>
        <taxon>Neoptera</taxon>
        <taxon>Endopterygota</taxon>
        <taxon>Diptera</taxon>
        <taxon>Brachycera</taxon>
        <taxon>Muscomorpha</taxon>
        <taxon>Ephydroidea</taxon>
        <taxon>Drosophilidae</taxon>
        <taxon>Drosophila</taxon>
        <taxon>Sophophora</taxon>
    </lineage>
</organism>
<evidence type="ECO:0000256" key="1">
    <source>
        <dbReference type="SAM" id="SignalP"/>
    </source>
</evidence>